<sequence length="96" mass="11229">MNIIIKHIQIMERIDQLIRLQATGSPEDFASRLEISKAKLYRIIGVMKKLNAPIKYDYIIESFVYQEAVAFSFGFYEKDNAKRNYNTSFDVKQDVS</sequence>
<dbReference type="RefSeq" id="WP_201917417.1">
    <property type="nucleotide sequence ID" value="NZ_JAERQJ010000002.1"/>
</dbReference>
<accession>A0A937A1X4</accession>
<evidence type="ECO:0000313" key="1">
    <source>
        <dbReference type="EMBL" id="MBL0682909.1"/>
    </source>
</evidence>
<name>A0A937A1X4_9FLAO</name>
<dbReference type="EMBL" id="JAERQJ010000002">
    <property type="protein sequence ID" value="MBL0682909.1"/>
    <property type="molecule type" value="Genomic_DNA"/>
</dbReference>
<comment type="caution">
    <text evidence="1">The sequence shown here is derived from an EMBL/GenBank/DDBJ whole genome shotgun (WGS) entry which is preliminary data.</text>
</comment>
<proteinExistence type="predicted"/>
<dbReference type="AlphaFoldDB" id="A0A937A1X4"/>
<reference evidence="1" key="1">
    <citation type="submission" date="2021-01" db="EMBL/GenBank/DDBJ databases">
        <authorList>
            <person name="Zhong Y.L."/>
        </authorList>
    </citation>
    <scope>NUCLEOTIDE SEQUENCE</scope>
    <source>
        <strain evidence="1">KCTC 23302</strain>
    </source>
</reference>
<evidence type="ECO:0008006" key="3">
    <source>
        <dbReference type="Google" id="ProtNLM"/>
    </source>
</evidence>
<gene>
    <name evidence="1" type="ORF">JJQ60_05250</name>
</gene>
<dbReference type="Proteomes" id="UP000651057">
    <property type="component" value="Unassembled WGS sequence"/>
</dbReference>
<evidence type="ECO:0000313" key="2">
    <source>
        <dbReference type="Proteomes" id="UP000651057"/>
    </source>
</evidence>
<protein>
    <recommendedName>
        <fullName evidence="3">DNA-binding protein</fullName>
    </recommendedName>
</protein>
<organism evidence="1 2">
    <name type="scientific">Aquimarina mytili</name>
    <dbReference type="NCBI Taxonomy" id="874423"/>
    <lineage>
        <taxon>Bacteria</taxon>
        <taxon>Pseudomonadati</taxon>
        <taxon>Bacteroidota</taxon>
        <taxon>Flavobacteriia</taxon>
        <taxon>Flavobacteriales</taxon>
        <taxon>Flavobacteriaceae</taxon>
        <taxon>Aquimarina</taxon>
    </lineage>
</organism>
<keyword evidence="2" id="KW-1185">Reference proteome</keyword>